<dbReference type="AlphaFoldDB" id="M1DKS9"/>
<evidence type="ECO:0000313" key="2">
    <source>
        <dbReference type="EnsemblPlants" id="PGSC0003DMT400090617"/>
    </source>
</evidence>
<feature type="region of interest" description="Disordered" evidence="1">
    <location>
        <begin position="36"/>
        <end position="60"/>
    </location>
</feature>
<proteinExistence type="predicted"/>
<dbReference type="PaxDb" id="4113-PGSC0003DMT400090617"/>
<organism evidence="2 3">
    <name type="scientific">Solanum tuberosum</name>
    <name type="common">Potato</name>
    <dbReference type="NCBI Taxonomy" id="4113"/>
    <lineage>
        <taxon>Eukaryota</taxon>
        <taxon>Viridiplantae</taxon>
        <taxon>Streptophyta</taxon>
        <taxon>Embryophyta</taxon>
        <taxon>Tracheophyta</taxon>
        <taxon>Spermatophyta</taxon>
        <taxon>Magnoliopsida</taxon>
        <taxon>eudicotyledons</taxon>
        <taxon>Gunneridae</taxon>
        <taxon>Pentapetalae</taxon>
        <taxon>asterids</taxon>
        <taxon>lamiids</taxon>
        <taxon>Solanales</taxon>
        <taxon>Solanaceae</taxon>
        <taxon>Solanoideae</taxon>
        <taxon>Solaneae</taxon>
        <taxon>Solanum</taxon>
    </lineage>
</organism>
<protein>
    <submittedName>
        <fullName evidence="2">Uncharacterized protein</fullName>
    </submittedName>
</protein>
<sequence>MEPRSQLALTAKTSHYEGQMCPKSRTLAMDPVGVKTLDMEPVGPHGPNDPFSRLNNSRSSWPSWPKRLIFKVKRNLEKNSDLVFVESFMDVRYDLSYGVSWLSRLKRPIFKVKRVPEQFLEKEYFGRG</sequence>
<evidence type="ECO:0000256" key="1">
    <source>
        <dbReference type="SAM" id="MobiDB-lite"/>
    </source>
</evidence>
<name>M1DKS9_SOLTU</name>
<dbReference type="HOGENOM" id="CLU_1963460_0_0_1"/>
<keyword evidence="3" id="KW-1185">Reference proteome</keyword>
<dbReference type="EnsemblPlants" id="PGSC0003DMT400090617">
    <property type="protein sequence ID" value="PGSC0003DMT400090617"/>
    <property type="gene ID" value="PGSC0003DMG400040188"/>
</dbReference>
<dbReference type="Gramene" id="PGSC0003DMT400090617">
    <property type="protein sequence ID" value="PGSC0003DMT400090617"/>
    <property type="gene ID" value="PGSC0003DMG400040188"/>
</dbReference>
<dbReference type="Proteomes" id="UP000011115">
    <property type="component" value="Unassembled WGS sequence"/>
</dbReference>
<evidence type="ECO:0000313" key="3">
    <source>
        <dbReference type="Proteomes" id="UP000011115"/>
    </source>
</evidence>
<dbReference type="InParanoid" id="M1DKS9"/>
<reference evidence="2" key="2">
    <citation type="submission" date="2015-06" db="UniProtKB">
        <authorList>
            <consortium name="EnsemblPlants"/>
        </authorList>
    </citation>
    <scope>IDENTIFICATION</scope>
    <source>
        <strain evidence="2">DM1-3 516 R44</strain>
    </source>
</reference>
<accession>M1DKS9</accession>
<reference evidence="3" key="1">
    <citation type="journal article" date="2011" name="Nature">
        <title>Genome sequence and analysis of the tuber crop potato.</title>
        <authorList>
            <consortium name="The Potato Genome Sequencing Consortium"/>
        </authorList>
    </citation>
    <scope>NUCLEOTIDE SEQUENCE [LARGE SCALE GENOMIC DNA]</scope>
    <source>
        <strain evidence="3">cv. DM1-3 516 R44</strain>
    </source>
</reference>